<reference evidence="3 4" key="1">
    <citation type="submission" date="2024-03" db="EMBL/GenBank/DDBJ databases">
        <title>The Acrasis kona genome and developmental transcriptomes reveal deep origins of eukaryotic multicellular pathways.</title>
        <authorList>
            <person name="Sheikh S."/>
            <person name="Fu C.-J."/>
            <person name="Brown M.W."/>
            <person name="Baldauf S.L."/>
        </authorList>
    </citation>
    <scope>NUCLEOTIDE SEQUENCE [LARGE SCALE GENOMIC DNA]</scope>
    <source>
        <strain evidence="3 4">ATCC MYA-3509</strain>
    </source>
</reference>
<name>A0AAW2Z456_9EUKA</name>
<keyword evidence="1" id="KW-0472">Membrane</keyword>
<evidence type="ECO:0000313" key="3">
    <source>
        <dbReference type="EMBL" id="KAL0483704.1"/>
    </source>
</evidence>
<gene>
    <name evidence="3" type="ORF">AKO1_013967</name>
</gene>
<feature type="domain" description="F-box" evidence="2">
    <location>
        <begin position="3"/>
        <end position="32"/>
    </location>
</feature>
<feature type="transmembrane region" description="Helical" evidence="1">
    <location>
        <begin position="281"/>
        <end position="309"/>
    </location>
</feature>
<protein>
    <recommendedName>
        <fullName evidence="2">F-box domain-containing protein</fullName>
    </recommendedName>
</protein>
<feature type="transmembrane region" description="Helical" evidence="1">
    <location>
        <begin position="399"/>
        <end position="420"/>
    </location>
</feature>
<dbReference type="InterPro" id="IPR036047">
    <property type="entry name" value="F-box-like_dom_sf"/>
</dbReference>
<dbReference type="Proteomes" id="UP001431209">
    <property type="component" value="Unassembled WGS sequence"/>
</dbReference>
<feature type="transmembrane region" description="Helical" evidence="1">
    <location>
        <begin position="356"/>
        <end position="379"/>
    </location>
</feature>
<accession>A0AAW2Z456</accession>
<feature type="transmembrane region" description="Helical" evidence="1">
    <location>
        <begin position="113"/>
        <end position="135"/>
    </location>
</feature>
<keyword evidence="1" id="KW-1133">Transmembrane helix</keyword>
<dbReference type="Pfam" id="PF12937">
    <property type="entry name" value="F-box-like"/>
    <property type="match status" value="1"/>
</dbReference>
<dbReference type="SUPFAM" id="SSF81383">
    <property type="entry name" value="F-box domain"/>
    <property type="match status" value="1"/>
</dbReference>
<evidence type="ECO:0000259" key="2">
    <source>
        <dbReference type="Pfam" id="PF12937"/>
    </source>
</evidence>
<dbReference type="AlphaFoldDB" id="A0AAW2Z456"/>
<keyword evidence="4" id="KW-1185">Reference proteome</keyword>
<dbReference type="InterPro" id="IPR001810">
    <property type="entry name" value="F-box_dom"/>
</dbReference>
<comment type="caution">
    <text evidence="3">The sequence shown here is derived from an EMBL/GenBank/DDBJ whole genome shotgun (WGS) entry which is preliminary data.</text>
</comment>
<feature type="transmembrane region" description="Helical" evidence="1">
    <location>
        <begin position="321"/>
        <end position="344"/>
    </location>
</feature>
<dbReference type="EMBL" id="JAOPGA020000979">
    <property type="protein sequence ID" value="KAL0483704.1"/>
    <property type="molecule type" value="Genomic_DNA"/>
</dbReference>
<evidence type="ECO:0000313" key="4">
    <source>
        <dbReference type="Proteomes" id="UP001431209"/>
    </source>
</evidence>
<evidence type="ECO:0000256" key="1">
    <source>
        <dbReference type="SAM" id="Phobius"/>
    </source>
</evidence>
<keyword evidence="1" id="KW-0812">Transmembrane</keyword>
<sequence length="426" mass="48845">MTFLDKGDVLRVSLTCREFREAAVRDTVWTQILSSDIEQYFITSCHYSEHSAVLQAPKSPTSIPPNRSNKTTYEHYIQLNKDFREYVNTRRPKITNVDKVLLLRDFCEKSAPYTLSFITVLALLSSIIFLVLLGLYSDSIIPRNSSAHAVVIFLPLFFVLFALVPSCVVVSYCTIGSFPYISPIVKALFKNRSSDSRLLRVMFYDDVQHGTRMFHTALSFSAIFLWIPMLIVCCAIKEIFFRNKNIWSFAMIPVYLFILWGMFDFLYRIKVKLDFSRPRRLFLSSLLMCFIVSLILLFAVSIGLIAAWADKLINGENTFLIMIPSMMSFMLLTVIIMSPFIYKIILSNNAGRRQEVISGVVGLLFAVFFLLPIFLFIILMCIKLQNNNSIGYIWVFSPLYFGAVMLLSSLVVGTIILYRIDSYTDS</sequence>
<feature type="transmembrane region" description="Helical" evidence="1">
    <location>
        <begin position="147"/>
        <end position="163"/>
    </location>
</feature>
<feature type="transmembrane region" description="Helical" evidence="1">
    <location>
        <begin position="246"/>
        <end position="269"/>
    </location>
</feature>
<proteinExistence type="predicted"/>
<feature type="transmembrane region" description="Helical" evidence="1">
    <location>
        <begin position="217"/>
        <end position="240"/>
    </location>
</feature>
<organism evidence="3 4">
    <name type="scientific">Acrasis kona</name>
    <dbReference type="NCBI Taxonomy" id="1008807"/>
    <lineage>
        <taxon>Eukaryota</taxon>
        <taxon>Discoba</taxon>
        <taxon>Heterolobosea</taxon>
        <taxon>Tetramitia</taxon>
        <taxon>Eutetramitia</taxon>
        <taxon>Acrasidae</taxon>
        <taxon>Acrasis</taxon>
    </lineage>
</organism>